<name>A0AAD4SBD5_9MAGN</name>
<dbReference type="EMBL" id="JAJJMB010012006">
    <property type="protein sequence ID" value="KAI3893130.1"/>
    <property type="molecule type" value="Genomic_DNA"/>
</dbReference>
<sequence length="99" mass="10943">MIRTPLKSASKGVRTAARTPGTPGVPKVREENIFVTVRVRPLSRREQATNDQVAWECTAEHTILSKNLNSERSMVPYSLGLLNVMSSCLLCLKVVNSEC</sequence>
<protein>
    <recommendedName>
        <fullName evidence="4">Kinesin motor domain-containing protein</fullName>
    </recommendedName>
</protein>
<evidence type="ECO:0008006" key="4">
    <source>
        <dbReference type="Google" id="ProtNLM"/>
    </source>
</evidence>
<organism evidence="2 3">
    <name type="scientific">Papaver atlanticum</name>
    <dbReference type="NCBI Taxonomy" id="357466"/>
    <lineage>
        <taxon>Eukaryota</taxon>
        <taxon>Viridiplantae</taxon>
        <taxon>Streptophyta</taxon>
        <taxon>Embryophyta</taxon>
        <taxon>Tracheophyta</taxon>
        <taxon>Spermatophyta</taxon>
        <taxon>Magnoliopsida</taxon>
        <taxon>Ranunculales</taxon>
        <taxon>Papaveraceae</taxon>
        <taxon>Papaveroideae</taxon>
        <taxon>Papaver</taxon>
    </lineage>
</organism>
<gene>
    <name evidence="2" type="ORF">MKW98_028632</name>
</gene>
<evidence type="ECO:0000256" key="1">
    <source>
        <dbReference type="SAM" id="MobiDB-lite"/>
    </source>
</evidence>
<reference evidence="2" key="1">
    <citation type="submission" date="2022-04" db="EMBL/GenBank/DDBJ databases">
        <title>A functionally conserved STORR gene fusion in Papaver species that diverged 16.8 million years ago.</title>
        <authorList>
            <person name="Catania T."/>
        </authorList>
    </citation>
    <scope>NUCLEOTIDE SEQUENCE</scope>
    <source>
        <strain evidence="2">S-188037</strain>
    </source>
</reference>
<proteinExistence type="predicted"/>
<evidence type="ECO:0000313" key="2">
    <source>
        <dbReference type="EMBL" id="KAI3893130.1"/>
    </source>
</evidence>
<dbReference type="Proteomes" id="UP001202328">
    <property type="component" value="Unassembled WGS sequence"/>
</dbReference>
<dbReference type="AlphaFoldDB" id="A0AAD4SBD5"/>
<comment type="caution">
    <text evidence="2">The sequence shown here is derived from an EMBL/GenBank/DDBJ whole genome shotgun (WGS) entry which is preliminary data.</text>
</comment>
<feature type="region of interest" description="Disordered" evidence="1">
    <location>
        <begin position="1"/>
        <end position="26"/>
    </location>
</feature>
<accession>A0AAD4SBD5</accession>
<evidence type="ECO:0000313" key="3">
    <source>
        <dbReference type="Proteomes" id="UP001202328"/>
    </source>
</evidence>
<keyword evidence="3" id="KW-1185">Reference proteome</keyword>